<organism evidence="3 4">
    <name type="scientific">Acacia crassicarpa</name>
    <name type="common">northern wattle</name>
    <dbReference type="NCBI Taxonomy" id="499986"/>
    <lineage>
        <taxon>Eukaryota</taxon>
        <taxon>Viridiplantae</taxon>
        <taxon>Streptophyta</taxon>
        <taxon>Embryophyta</taxon>
        <taxon>Tracheophyta</taxon>
        <taxon>Spermatophyta</taxon>
        <taxon>Magnoliopsida</taxon>
        <taxon>eudicotyledons</taxon>
        <taxon>Gunneridae</taxon>
        <taxon>Pentapetalae</taxon>
        <taxon>rosids</taxon>
        <taxon>fabids</taxon>
        <taxon>Fabales</taxon>
        <taxon>Fabaceae</taxon>
        <taxon>Caesalpinioideae</taxon>
        <taxon>mimosoid clade</taxon>
        <taxon>Acacieae</taxon>
        <taxon>Acacia</taxon>
    </lineage>
</organism>
<dbReference type="Pfam" id="PF07839">
    <property type="entry name" value="CaM_binding"/>
    <property type="match status" value="1"/>
</dbReference>
<dbReference type="GO" id="GO:0005516">
    <property type="term" value="F:calmodulin binding"/>
    <property type="evidence" value="ECO:0007669"/>
    <property type="project" value="InterPro"/>
</dbReference>
<comment type="caution">
    <text evidence="3">The sequence shown here is derived from an EMBL/GenBank/DDBJ whole genome shotgun (WGS) entry which is preliminary data.</text>
</comment>
<evidence type="ECO:0000259" key="2">
    <source>
        <dbReference type="Pfam" id="PF07839"/>
    </source>
</evidence>
<evidence type="ECO:0000313" key="3">
    <source>
        <dbReference type="EMBL" id="KAK4277082.1"/>
    </source>
</evidence>
<feature type="compositionally biased region" description="Basic and acidic residues" evidence="1">
    <location>
        <begin position="225"/>
        <end position="245"/>
    </location>
</feature>
<feature type="compositionally biased region" description="Polar residues" evidence="1">
    <location>
        <begin position="81"/>
        <end position="96"/>
    </location>
</feature>
<feature type="compositionally biased region" description="Basic and acidic residues" evidence="1">
    <location>
        <begin position="173"/>
        <end position="209"/>
    </location>
</feature>
<dbReference type="PANTHER" id="PTHR33349:SF20">
    <property type="entry name" value="CHROMO DOMAIN CEC-LIKE PROTEIN"/>
    <property type="match status" value="1"/>
</dbReference>
<dbReference type="Proteomes" id="UP001293593">
    <property type="component" value="Unassembled WGS sequence"/>
</dbReference>
<accession>A0AAE1JZ72</accession>
<keyword evidence="4" id="KW-1185">Reference proteome</keyword>
<dbReference type="PANTHER" id="PTHR33349">
    <property type="entry name" value="EMB|CAB62594.1"/>
    <property type="match status" value="1"/>
</dbReference>
<evidence type="ECO:0000256" key="1">
    <source>
        <dbReference type="SAM" id="MobiDB-lite"/>
    </source>
</evidence>
<feature type="compositionally biased region" description="Polar residues" evidence="1">
    <location>
        <begin position="58"/>
        <end position="72"/>
    </location>
</feature>
<feature type="domain" description="Calmodulin-binding" evidence="2">
    <location>
        <begin position="333"/>
        <end position="444"/>
    </location>
</feature>
<feature type="compositionally biased region" description="Basic and acidic residues" evidence="1">
    <location>
        <begin position="124"/>
        <end position="133"/>
    </location>
</feature>
<feature type="compositionally biased region" description="Basic and acidic residues" evidence="1">
    <location>
        <begin position="283"/>
        <end position="398"/>
    </location>
</feature>
<dbReference type="AlphaFoldDB" id="A0AAE1JZ72"/>
<dbReference type="EMBL" id="JAWXYG010000003">
    <property type="protein sequence ID" value="KAK4277082.1"/>
    <property type="molecule type" value="Genomic_DNA"/>
</dbReference>
<feature type="region of interest" description="Disordered" evidence="1">
    <location>
        <begin position="1"/>
        <end position="416"/>
    </location>
</feature>
<reference evidence="3" key="1">
    <citation type="submission" date="2023-10" db="EMBL/GenBank/DDBJ databases">
        <title>Chromosome-level genome of the transformable northern wattle, Acacia crassicarpa.</title>
        <authorList>
            <person name="Massaro I."/>
            <person name="Sinha N.R."/>
            <person name="Poethig S."/>
            <person name="Leichty A.R."/>
        </authorList>
    </citation>
    <scope>NUCLEOTIDE SEQUENCE</scope>
    <source>
        <strain evidence="3">Acra3RX</strain>
        <tissue evidence="3">Leaf</tissue>
    </source>
</reference>
<name>A0AAE1JZ72_9FABA</name>
<sequence length="449" mass="49670">MATARPKEKSAVGKEKVLPSNSQSSTSTKKTTKPCAPSGKPTSSSEKEKQIPNYLKATVSSSIESHSPQKTAVNRRRSLDKPTSSSTLTKHNQSSSRLHKALVSPGPRERSGSELRSLPSASEKTSRTSRDGKLYTNTKGVNISRKNPNPTPKKVASDGSTTANITKAPKSGAETKEGFKNVETEAEVKHAANEKVEQVVMEDDTKQEENGNATDQINPPVVDTENEHEHKKEHEQDQMVEDSKPGEPQTQVDNNNNSVIPTASSEEQQQEEEEKAKPVSVPEEIKQVVEVEEAKREDPPEEKAEDVHQEGENKSPEEIIDHPEPEEQKVDVEEKEEESHNGVREEMETENNKEENAKEKKEVVEGETDEGVKLKKGENDDHNVEKREAKEENAELKPKQQGAGVHGKKETTQVSNDVIEETASKLEKRTNKVRALAGAFQTVIDHQSK</sequence>
<feature type="compositionally biased region" description="Basic and acidic residues" evidence="1">
    <location>
        <begin position="1"/>
        <end position="17"/>
    </location>
</feature>
<protein>
    <recommendedName>
        <fullName evidence="2">Calmodulin-binding domain-containing protein</fullName>
    </recommendedName>
</protein>
<feature type="compositionally biased region" description="Polar residues" evidence="1">
    <location>
        <begin position="248"/>
        <end position="265"/>
    </location>
</feature>
<gene>
    <name evidence="3" type="ORF">QN277_015134</name>
</gene>
<evidence type="ECO:0000313" key="4">
    <source>
        <dbReference type="Proteomes" id="UP001293593"/>
    </source>
</evidence>
<dbReference type="InterPro" id="IPR012417">
    <property type="entry name" value="CaM-bd_dom_pln"/>
</dbReference>
<feature type="compositionally biased region" description="Polar residues" evidence="1">
    <location>
        <begin position="135"/>
        <end position="148"/>
    </location>
</feature>
<proteinExistence type="predicted"/>